<keyword evidence="5" id="KW-0812">Transmembrane</keyword>
<protein>
    <submittedName>
        <fullName evidence="7">Putative salivary lipase salivary lipase</fullName>
    </submittedName>
</protein>
<evidence type="ECO:0000256" key="1">
    <source>
        <dbReference type="ARBA" id="ARBA00004613"/>
    </source>
</evidence>
<accession>T1DJG6</accession>
<feature type="transmembrane region" description="Helical" evidence="5">
    <location>
        <begin position="28"/>
        <end position="51"/>
    </location>
</feature>
<dbReference type="GO" id="GO:0017171">
    <property type="term" value="F:serine hydrolase activity"/>
    <property type="evidence" value="ECO:0007669"/>
    <property type="project" value="TreeGrafter"/>
</dbReference>
<dbReference type="EMBL" id="GAMD01001461">
    <property type="protein sequence ID" value="JAB00130.1"/>
    <property type="molecule type" value="mRNA"/>
</dbReference>
<keyword evidence="5" id="KW-1133">Transmembrane helix</keyword>
<sequence length="356" mass="38566">PELTRGAVVEEILSARNTKREMVRSSSAMLPAMVVVAVLSCLSPAVNGLLLDFLSFIAEAPVAALLDANSPIPLRSTGFDSLLPERSIRIHCAKPSSSYFEEILPNETELTRKINFTKPLAVVTHGWTESSNTTLFKNLTSRYRRFVDTNVCTLDWAPYAEFTYQTAARRSVPLVAQRLTNFLQAISILYYDLSKVSLVGFSMGGQISGLAGKNFPGRIGTIYALDPAGPLFTLPFDVGTSRRLTGTDAQYVQQIATSRYAIGMGPLVGAENFLPNRGYHPQAPCSALVTGSTEVQAIICSHEYAVVLFTAALDPANVVLGQRCSTIFGIPICLPGVNPTDRVGVYASRLSGNFYL</sequence>
<keyword evidence="3" id="KW-0964">Secreted</keyword>
<dbReference type="SUPFAM" id="SSF53474">
    <property type="entry name" value="alpha/beta-Hydrolases"/>
    <property type="match status" value="1"/>
</dbReference>
<reference evidence="7" key="1">
    <citation type="submission" date="2013-07" db="EMBL/GenBank/DDBJ databases">
        <title>Transcriptome sequencing and developmental regulation of gene expression in Anopheles aquasalis.</title>
        <authorList>
            <consortium name="Brazilian Malaria Network (MCT/CNPq/MS/SCTIE/DECIT/PRONEX 555648/2009-5) and Research Network on Bioactive Molecules from Arthropod Vectors (NAP-MOBIARVE"/>
            <consortium name="University of Sao Paulo)"/>
            <person name="Marinotti O."/>
            <person name="Ribeiro J.M.C."/>
            <person name="Costa-da-Silva A.L."/>
            <person name="Silva M.C.P."/>
            <person name="Lopes A.R."/>
            <person name="Barros M.S."/>
            <person name="Sa-Nunes A."/>
            <person name="Konjin B.B."/>
            <person name="Carvalho E."/>
            <person name="Suesdek L."/>
            <person name="Silva-Neto M.A.C."/>
            <person name="Capurro M.L."/>
        </authorList>
    </citation>
    <scope>NUCLEOTIDE SEQUENCE</scope>
    <source>
        <tissue evidence="7">Whole body</tissue>
    </source>
</reference>
<dbReference type="PANTHER" id="PTHR11610">
    <property type="entry name" value="LIPASE"/>
    <property type="match status" value="1"/>
</dbReference>
<evidence type="ECO:0000256" key="3">
    <source>
        <dbReference type="ARBA" id="ARBA00022525"/>
    </source>
</evidence>
<comment type="similarity">
    <text evidence="2 4">Belongs to the AB hydrolase superfamily. Lipase family.</text>
</comment>
<dbReference type="InterPro" id="IPR000734">
    <property type="entry name" value="TAG_lipase"/>
</dbReference>
<evidence type="ECO:0000259" key="6">
    <source>
        <dbReference type="Pfam" id="PF00151"/>
    </source>
</evidence>
<dbReference type="GO" id="GO:0005615">
    <property type="term" value="C:extracellular space"/>
    <property type="evidence" value="ECO:0007669"/>
    <property type="project" value="TreeGrafter"/>
</dbReference>
<feature type="domain" description="Lipase" evidence="6">
    <location>
        <begin position="106"/>
        <end position="335"/>
    </location>
</feature>
<dbReference type="Gene3D" id="3.40.50.1820">
    <property type="entry name" value="alpha/beta hydrolase"/>
    <property type="match status" value="1"/>
</dbReference>
<dbReference type="InterPro" id="IPR029058">
    <property type="entry name" value="AB_hydrolase_fold"/>
</dbReference>
<dbReference type="GO" id="GO:0016298">
    <property type="term" value="F:lipase activity"/>
    <property type="evidence" value="ECO:0007669"/>
    <property type="project" value="InterPro"/>
</dbReference>
<dbReference type="GO" id="GO:0016042">
    <property type="term" value="P:lipid catabolic process"/>
    <property type="evidence" value="ECO:0007669"/>
    <property type="project" value="TreeGrafter"/>
</dbReference>
<dbReference type="AlphaFoldDB" id="T1DJG6"/>
<evidence type="ECO:0000256" key="5">
    <source>
        <dbReference type="SAM" id="Phobius"/>
    </source>
</evidence>
<evidence type="ECO:0000256" key="4">
    <source>
        <dbReference type="RuleBase" id="RU004262"/>
    </source>
</evidence>
<comment type="subcellular location">
    <subcellularLocation>
        <location evidence="1">Secreted</location>
    </subcellularLocation>
</comment>
<dbReference type="InterPro" id="IPR013818">
    <property type="entry name" value="Lipase"/>
</dbReference>
<feature type="non-terminal residue" evidence="7">
    <location>
        <position position="1"/>
    </location>
</feature>
<name>T1DJG6_ANOAQ</name>
<dbReference type="PRINTS" id="PR00821">
    <property type="entry name" value="TAGLIPASE"/>
</dbReference>
<dbReference type="VEuPathDB" id="VectorBase:AAQUA_010797"/>
<proteinExistence type="evidence at transcript level"/>
<keyword evidence="5" id="KW-0472">Membrane</keyword>
<evidence type="ECO:0000313" key="7">
    <source>
        <dbReference type="EMBL" id="JAB00130.1"/>
    </source>
</evidence>
<dbReference type="PANTHER" id="PTHR11610:SF169">
    <property type="entry name" value="GH15759P-RELATED"/>
    <property type="match status" value="1"/>
</dbReference>
<evidence type="ECO:0000256" key="2">
    <source>
        <dbReference type="ARBA" id="ARBA00010701"/>
    </source>
</evidence>
<dbReference type="Pfam" id="PF00151">
    <property type="entry name" value="Lipase"/>
    <property type="match status" value="1"/>
</dbReference>
<organism evidence="7">
    <name type="scientific">Anopheles aquasalis</name>
    <name type="common">Malaria mosquito</name>
    <dbReference type="NCBI Taxonomy" id="42839"/>
    <lineage>
        <taxon>Eukaryota</taxon>
        <taxon>Metazoa</taxon>
        <taxon>Ecdysozoa</taxon>
        <taxon>Arthropoda</taxon>
        <taxon>Hexapoda</taxon>
        <taxon>Insecta</taxon>
        <taxon>Pterygota</taxon>
        <taxon>Neoptera</taxon>
        <taxon>Endopterygota</taxon>
        <taxon>Diptera</taxon>
        <taxon>Nematocera</taxon>
        <taxon>Culicoidea</taxon>
        <taxon>Culicidae</taxon>
        <taxon>Anophelinae</taxon>
        <taxon>Anopheles</taxon>
    </lineage>
</organism>